<proteinExistence type="predicted"/>
<organism evidence="3 4">
    <name type="scientific">Monilinia fructicola</name>
    <name type="common">Brown rot fungus</name>
    <name type="synonym">Ciboria fructicola</name>
    <dbReference type="NCBI Taxonomy" id="38448"/>
    <lineage>
        <taxon>Eukaryota</taxon>
        <taxon>Fungi</taxon>
        <taxon>Dikarya</taxon>
        <taxon>Ascomycota</taxon>
        <taxon>Pezizomycotina</taxon>
        <taxon>Leotiomycetes</taxon>
        <taxon>Helotiales</taxon>
        <taxon>Sclerotiniaceae</taxon>
        <taxon>Monilinia</taxon>
    </lineage>
</organism>
<evidence type="ECO:0000313" key="3">
    <source>
        <dbReference type="EMBL" id="KAA8572115.1"/>
    </source>
</evidence>
<evidence type="ECO:0000313" key="4">
    <source>
        <dbReference type="Proteomes" id="UP000322873"/>
    </source>
</evidence>
<keyword evidence="2" id="KW-0472">Membrane</keyword>
<evidence type="ECO:0000256" key="1">
    <source>
        <dbReference type="SAM" id="MobiDB-lite"/>
    </source>
</evidence>
<keyword evidence="4" id="KW-1185">Reference proteome</keyword>
<dbReference type="EMBL" id="VICG01000005">
    <property type="protein sequence ID" value="KAA8572115.1"/>
    <property type="molecule type" value="Genomic_DNA"/>
</dbReference>
<feature type="region of interest" description="Disordered" evidence="1">
    <location>
        <begin position="84"/>
        <end position="116"/>
    </location>
</feature>
<evidence type="ECO:0008006" key="5">
    <source>
        <dbReference type="Google" id="ProtNLM"/>
    </source>
</evidence>
<feature type="compositionally biased region" description="Basic and acidic residues" evidence="1">
    <location>
        <begin position="89"/>
        <end position="98"/>
    </location>
</feature>
<evidence type="ECO:0000256" key="2">
    <source>
        <dbReference type="SAM" id="Phobius"/>
    </source>
</evidence>
<gene>
    <name evidence="3" type="ORF">EYC84_002036</name>
</gene>
<dbReference type="AlphaFoldDB" id="A0A5M9JZJ7"/>
<keyword evidence="2" id="KW-0812">Transmembrane</keyword>
<feature type="transmembrane region" description="Helical" evidence="2">
    <location>
        <begin position="42"/>
        <end position="63"/>
    </location>
</feature>
<dbReference type="Proteomes" id="UP000322873">
    <property type="component" value="Unassembled WGS sequence"/>
</dbReference>
<accession>A0A5M9JZJ7</accession>
<sequence length="116" mass="13010">MIKPNTQLRNKSDFRFTLQSPMTTSGADTNTNTKQRLSTLPLFPVSFQVFPLSVLIAILFYSLPSIPSFSFHSSLLERVSNTGFSTLEGRQESTKGIRDQGTPTPRHQKEQLPILP</sequence>
<reference evidence="3 4" key="1">
    <citation type="submission" date="2019-06" db="EMBL/GenBank/DDBJ databases">
        <title>Genome Sequence of the Brown Rot Fungal Pathogen Monilinia fructicola.</title>
        <authorList>
            <person name="De Miccolis Angelini R.M."/>
            <person name="Landi L."/>
            <person name="Abate D."/>
            <person name="Pollastro S."/>
            <person name="Romanazzi G."/>
            <person name="Faretra F."/>
        </authorList>
    </citation>
    <scope>NUCLEOTIDE SEQUENCE [LARGE SCALE GENOMIC DNA]</scope>
    <source>
        <strain evidence="3 4">Mfrc123</strain>
    </source>
</reference>
<comment type="caution">
    <text evidence="3">The sequence shown here is derived from an EMBL/GenBank/DDBJ whole genome shotgun (WGS) entry which is preliminary data.</text>
</comment>
<protein>
    <recommendedName>
        <fullName evidence="5">Transmembrane protein</fullName>
    </recommendedName>
</protein>
<name>A0A5M9JZJ7_MONFR</name>
<keyword evidence="2" id="KW-1133">Transmembrane helix</keyword>